<reference evidence="2 3" key="1">
    <citation type="submission" date="2019-03" db="EMBL/GenBank/DDBJ databases">
        <authorList>
            <consortium name="Pathogen Informatics"/>
        </authorList>
    </citation>
    <scope>NUCLEOTIDE SEQUENCE [LARGE SCALE GENOMIC DNA]</scope>
    <source>
        <strain evidence="2 3">NCTC12282</strain>
    </source>
</reference>
<evidence type="ECO:0000313" key="2">
    <source>
        <dbReference type="EMBL" id="VFS53013.1"/>
    </source>
</evidence>
<dbReference type="Pfam" id="PF17962">
    <property type="entry name" value="bMG6"/>
    <property type="match status" value="1"/>
</dbReference>
<proteinExistence type="predicted"/>
<sequence length="96" mass="11023">MVDSDSLAGFDVVYADANGNKLAAQSLNVRLVRERRDYYWEWSSDGGWSSQYDQKDLVVSQETKSIAADQVVKVNYPVEWGSYRLEVEDPSHWCNQ</sequence>
<evidence type="ECO:0000259" key="1">
    <source>
        <dbReference type="Pfam" id="PF17962"/>
    </source>
</evidence>
<dbReference type="EMBL" id="CAADJA010000002">
    <property type="protein sequence ID" value="VFS53013.1"/>
    <property type="molecule type" value="Genomic_DNA"/>
</dbReference>
<dbReference type="Proteomes" id="UP000373449">
    <property type="component" value="Unassembled WGS sequence"/>
</dbReference>
<evidence type="ECO:0000313" key="3">
    <source>
        <dbReference type="Proteomes" id="UP000373449"/>
    </source>
</evidence>
<protein>
    <recommendedName>
        <fullName evidence="1">Bacterial Alpha-2-macroglobulin MG6 domain-containing protein</fullName>
    </recommendedName>
</protein>
<dbReference type="AlphaFoldDB" id="A0A485A019"/>
<name>A0A485A019_9GAMM</name>
<gene>
    <name evidence="2" type="ORF">NCTC12282_06222</name>
</gene>
<accession>A0A485A019</accession>
<dbReference type="InterPro" id="IPR041462">
    <property type="entry name" value="Bact_A2M_MG6"/>
</dbReference>
<feature type="domain" description="Bacterial Alpha-2-macroglobulin MG6" evidence="1">
    <location>
        <begin position="1"/>
        <end position="91"/>
    </location>
</feature>
<organism evidence="2 3">
    <name type="scientific">Budvicia aquatica</name>
    <dbReference type="NCBI Taxonomy" id="82979"/>
    <lineage>
        <taxon>Bacteria</taxon>
        <taxon>Pseudomonadati</taxon>
        <taxon>Pseudomonadota</taxon>
        <taxon>Gammaproteobacteria</taxon>
        <taxon>Enterobacterales</taxon>
        <taxon>Budviciaceae</taxon>
        <taxon>Budvicia</taxon>
    </lineage>
</organism>